<proteinExistence type="predicted"/>
<feature type="compositionally biased region" description="Low complexity" evidence="1">
    <location>
        <begin position="171"/>
        <end position="185"/>
    </location>
</feature>
<organism evidence="2">
    <name type="scientific">Phaffia rhodozyma</name>
    <name type="common">Yeast</name>
    <name type="synonym">Xanthophyllomyces dendrorhous</name>
    <dbReference type="NCBI Taxonomy" id="264483"/>
    <lineage>
        <taxon>Eukaryota</taxon>
        <taxon>Fungi</taxon>
        <taxon>Dikarya</taxon>
        <taxon>Basidiomycota</taxon>
        <taxon>Agaricomycotina</taxon>
        <taxon>Tremellomycetes</taxon>
        <taxon>Cystofilobasidiales</taxon>
        <taxon>Mrakiaceae</taxon>
        <taxon>Phaffia</taxon>
    </lineage>
</organism>
<feature type="compositionally biased region" description="Polar residues" evidence="1">
    <location>
        <begin position="601"/>
        <end position="631"/>
    </location>
</feature>
<feature type="region of interest" description="Disordered" evidence="1">
    <location>
        <begin position="1"/>
        <end position="62"/>
    </location>
</feature>
<dbReference type="GO" id="GO:0005634">
    <property type="term" value="C:nucleus"/>
    <property type="evidence" value="ECO:0007669"/>
    <property type="project" value="TreeGrafter"/>
</dbReference>
<accession>A0A0F7SEZ2</accession>
<dbReference type="EMBL" id="LN483144">
    <property type="protein sequence ID" value="CDZ96615.1"/>
    <property type="molecule type" value="Genomic_DNA"/>
</dbReference>
<reference evidence="2" key="1">
    <citation type="submission" date="2014-08" db="EMBL/GenBank/DDBJ databases">
        <authorList>
            <person name="Sharma Rahul"/>
            <person name="Thines Marco"/>
        </authorList>
    </citation>
    <scope>NUCLEOTIDE SEQUENCE</scope>
</reference>
<feature type="compositionally biased region" description="Low complexity" evidence="1">
    <location>
        <begin position="364"/>
        <end position="382"/>
    </location>
</feature>
<dbReference type="GO" id="GO:0045944">
    <property type="term" value="P:positive regulation of transcription by RNA polymerase II"/>
    <property type="evidence" value="ECO:0007669"/>
    <property type="project" value="TreeGrafter"/>
</dbReference>
<feature type="compositionally biased region" description="Basic and acidic residues" evidence="1">
    <location>
        <begin position="40"/>
        <end position="61"/>
    </location>
</feature>
<dbReference type="AlphaFoldDB" id="A0A0F7SEZ2"/>
<name>A0A0F7SEZ2_PHARH</name>
<protein>
    <submittedName>
        <fullName evidence="2">Bzip transcription factor</fullName>
    </submittedName>
</protein>
<dbReference type="Gene3D" id="1.20.5.170">
    <property type="match status" value="1"/>
</dbReference>
<feature type="region of interest" description="Disordered" evidence="1">
    <location>
        <begin position="89"/>
        <end position="188"/>
    </location>
</feature>
<dbReference type="GO" id="GO:0003700">
    <property type="term" value="F:DNA-binding transcription factor activity"/>
    <property type="evidence" value="ECO:0007669"/>
    <property type="project" value="InterPro"/>
</dbReference>
<dbReference type="InterPro" id="IPR046347">
    <property type="entry name" value="bZIP_sf"/>
</dbReference>
<feature type="compositionally biased region" description="Polar residues" evidence="1">
    <location>
        <begin position="660"/>
        <end position="685"/>
    </location>
</feature>
<feature type="region of interest" description="Disordered" evidence="1">
    <location>
        <begin position="563"/>
        <end position="685"/>
    </location>
</feature>
<dbReference type="GO" id="GO:0003713">
    <property type="term" value="F:transcription coactivator activity"/>
    <property type="evidence" value="ECO:0007669"/>
    <property type="project" value="TreeGrafter"/>
</dbReference>
<feature type="compositionally biased region" description="Low complexity" evidence="1">
    <location>
        <begin position="573"/>
        <end position="600"/>
    </location>
</feature>
<feature type="region of interest" description="Disordered" evidence="1">
    <location>
        <begin position="358"/>
        <end position="385"/>
    </location>
</feature>
<sequence length="685" mass="72973">MDPDHLHHPSSSSSHQQQQQQQDQQSVQADGTSPAPYTRTEQRGRKRNNDLPPSRAREVQRAFRARRAAHLAALEARVKEIESENAELRELLHMPPANRPAIRSGPTGRGKLIDVGASNSPSSSRLDDQYSHSDSGSPGSEEHFSHANNGNGYEDSRQGRGRKRYSVDPASSRNPSSGGSQSFSPLTREGSFGIHQRASSRPPGGAVPGMGPYGGLFSGGLGNNNSQLGLNADARFSSFLNNTSLNAPSPSAGSSSSGVPRLEDIFQYQQLVQQQAGSSQLNQPTQQQLSQLSLDLNDLYPPLYGGNGNSNESRSSSHNRTSSPSSRLGVSSGVGFPSGHSNYLASFGSGFAPSPNSFRSPYGSTPSSNVPANNNNNISNTNGADPAFPFHKPVLHGPAQTLSVMDRLRACCKLDDKLVAADPGLLAFCNDILAAVNALPSDAEPGVTAQSNGLDDDRSNPPRPFLPIRQAWQILRTHFPLPFDPAVRDAMAAGTRAAAVLLHTSAAAEKHRLMQDGVIKPEPSLTSGPRAFGEFIVCRNKNGIEVDQGLLVELVVRLEEGARQAASQPPRGNQPSHLQPHQNQQSQHSQQQQLPSHQHQTSLNQTHSPAQSDSSMGKQSDSPNVGGSSAQPRHPSHLASEVMADRQQQQQGDVIIPGSSEGQQALGNHNGNEIGNGTNSPGVSL</sequence>
<evidence type="ECO:0000313" key="2">
    <source>
        <dbReference type="EMBL" id="CDZ96615.1"/>
    </source>
</evidence>
<feature type="region of interest" description="Disordered" evidence="1">
    <location>
        <begin position="300"/>
        <end position="332"/>
    </location>
</feature>
<dbReference type="SUPFAM" id="SSF57959">
    <property type="entry name" value="Leucine zipper domain"/>
    <property type="match status" value="1"/>
</dbReference>
<dbReference type="PANTHER" id="PTHR23107:SF0">
    <property type="entry name" value="IP09280P"/>
    <property type="match status" value="1"/>
</dbReference>
<feature type="compositionally biased region" description="Low complexity" evidence="1">
    <location>
        <begin position="309"/>
        <end position="332"/>
    </location>
</feature>
<evidence type="ECO:0000256" key="1">
    <source>
        <dbReference type="SAM" id="MobiDB-lite"/>
    </source>
</evidence>
<feature type="compositionally biased region" description="Low complexity" evidence="1">
    <location>
        <begin position="10"/>
        <end position="28"/>
    </location>
</feature>
<dbReference type="PANTHER" id="PTHR23107">
    <property type="entry name" value="SYNOVIAL SARCOMA ASSOCIATED SS18 PROTEIN"/>
    <property type="match status" value="1"/>
</dbReference>